<feature type="compositionally biased region" description="Basic and acidic residues" evidence="1">
    <location>
        <begin position="107"/>
        <end position="131"/>
    </location>
</feature>
<dbReference type="EMBL" id="CAJRGZ010000023">
    <property type="protein sequence ID" value="CAG5179432.1"/>
    <property type="molecule type" value="Genomic_DNA"/>
</dbReference>
<evidence type="ECO:0000256" key="1">
    <source>
        <dbReference type="SAM" id="MobiDB-lite"/>
    </source>
</evidence>
<gene>
    <name evidence="3" type="ORF">ALTATR162_LOCUS9257</name>
</gene>
<comment type="caution">
    <text evidence="3">The sequence shown here is derived from an EMBL/GenBank/DDBJ whole genome shotgun (WGS) entry which is preliminary data.</text>
</comment>
<dbReference type="OrthoDB" id="3692364at2759"/>
<name>A0A8J2N3H0_9PLEO</name>
<dbReference type="GeneID" id="67021458"/>
<proteinExistence type="predicted"/>
<evidence type="ECO:0000313" key="4">
    <source>
        <dbReference type="Proteomes" id="UP000676310"/>
    </source>
</evidence>
<feature type="compositionally biased region" description="Polar residues" evidence="1">
    <location>
        <begin position="26"/>
        <end position="54"/>
    </location>
</feature>
<dbReference type="Proteomes" id="UP000676310">
    <property type="component" value="Unassembled WGS sequence"/>
</dbReference>
<feature type="region of interest" description="Disordered" evidence="1">
    <location>
        <begin position="1"/>
        <end position="132"/>
    </location>
</feature>
<feature type="compositionally biased region" description="Low complexity" evidence="1">
    <location>
        <begin position="75"/>
        <end position="89"/>
    </location>
</feature>
<dbReference type="InterPro" id="IPR018306">
    <property type="entry name" value="Phage_T5_Orf172_DNA-bd"/>
</dbReference>
<dbReference type="RefSeq" id="XP_043172825.1">
    <property type="nucleotide sequence ID" value="XM_043316890.1"/>
</dbReference>
<dbReference type="InterPro" id="IPR053006">
    <property type="entry name" value="Meiosis_regulatory"/>
</dbReference>
<dbReference type="Pfam" id="PF10544">
    <property type="entry name" value="T5orf172"/>
    <property type="match status" value="1"/>
</dbReference>
<sequence>MARQVSLASGSIDQTVTPARRRNASKRLNASFQTPETSSITRSDSPRTPGSTPETPILIDSDDERNNTPTKQKQPSNRPSPNSSGRIPRFGQLDIPVRAKHTTSLSAREEAQDSKGNEDRTSDAQVDKEDTSNCTQLVHARLGSVACEKLPKSEEEGHLYIFHDPKHKGAVKLGYSKDPNRRTKEHEKCDLDLFFVHISGRVKAMKRAEQLIKADLRHLRRPWKCSTCKHTHEEWFEIDEETAKERVSLWVDWINDCDPYDTRGNIKPLWRYLIEYGRKPREDLGTKNHEARWRHWNWVLSEPVPTDILGFQKHEKKFSSIRRRTMPSQWDGSDQIALTHQQTVTHVDETSIEALKALGISQFLHAATQRASTGGINWTLNINVQCEAHVSQEKLSAKGSS</sequence>
<dbReference type="PANTHER" id="PTHR28094:SF1">
    <property type="entry name" value="MEIOTICALLY UP-REGULATED GENE 113 PROTEIN"/>
    <property type="match status" value="1"/>
</dbReference>
<feature type="compositionally biased region" description="Polar residues" evidence="1">
    <location>
        <begin position="1"/>
        <end position="17"/>
    </location>
</feature>
<protein>
    <recommendedName>
        <fullName evidence="2">Bacteriophage T5 Orf172 DNA-binding domain-containing protein</fullName>
    </recommendedName>
</protein>
<dbReference type="AlphaFoldDB" id="A0A8J2N3H0"/>
<dbReference type="SMART" id="SM00974">
    <property type="entry name" value="T5orf172"/>
    <property type="match status" value="1"/>
</dbReference>
<evidence type="ECO:0000259" key="2">
    <source>
        <dbReference type="SMART" id="SM00974"/>
    </source>
</evidence>
<evidence type="ECO:0000313" key="3">
    <source>
        <dbReference type="EMBL" id="CAG5179432.1"/>
    </source>
</evidence>
<keyword evidence="4" id="KW-1185">Reference proteome</keyword>
<organism evidence="3 4">
    <name type="scientific">Alternaria atra</name>
    <dbReference type="NCBI Taxonomy" id="119953"/>
    <lineage>
        <taxon>Eukaryota</taxon>
        <taxon>Fungi</taxon>
        <taxon>Dikarya</taxon>
        <taxon>Ascomycota</taxon>
        <taxon>Pezizomycotina</taxon>
        <taxon>Dothideomycetes</taxon>
        <taxon>Pleosporomycetidae</taxon>
        <taxon>Pleosporales</taxon>
        <taxon>Pleosporineae</taxon>
        <taxon>Pleosporaceae</taxon>
        <taxon>Alternaria</taxon>
        <taxon>Alternaria sect. Ulocladioides</taxon>
    </lineage>
</organism>
<accession>A0A8J2N3H0</accession>
<feature type="domain" description="Bacteriophage T5 Orf172 DNA-binding" evidence="2">
    <location>
        <begin position="165"/>
        <end position="250"/>
    </location>
</feature>
<dbReference type="PANTHER" id="PTHR28094">
    <property type="entry name" value="MEIOTICALLY UP-REGULATED GENE 113 PROTEIN"/>
    <property type="match status" value="1"/>
</dbReference>
<reference evidence="3" key="1">
    <citation type="submission" date="2021-05" db="EMBL/GenBank/DDBJ databases">
        <authorList>
            <person name="Stam R."/>
        </authorList>
    </citation>
    <scope>NUCLEOTIDE SEQUENCE</scope>
    <source>
        <strain evidence="3">CS162</strain>
    </source>
</reference>